<evidence type="ECO:0000259" key="2">
    <source>
        <dbReference type="Pfam" id="PF09992"/>
    </source>
</evidence>
<dbReference type="EMBL" id="CP089982">
    <property type="protein sequence ID" value="WXA94427.1"/>
    <property type="molecule type" value="Genomic_DNA"/>
</dbReference>
<feature type="domain" description="Phosphodiester glycosidase" evidence="2">
    <location>
        <begin position="100"/>
        <end position="253"/>
    </location>
</feature>
<proteinExistence type="predicted"/>
<keyword evidence="4" id="KW-1185">Reference proteome</keyword>
<evidence type="ECO:0000313" key="4">
    <source>
        <dbReference type="Proteomes" id="UP001379533"/>
    </source>
</evidence>
<dbReference type="Pfam" id="PF09992">
    <property type="entry name" value="NAGPA"/>
    <property type="match status" value="1"/>
</dbReference>
<dbReference type="PROSITE" id="PS51257">
    <property type="entry name" value="PROKAR_LIPOPROTEIN"/>
    <property type="match status" value="1"/>
</dbReference>
<name>A0ABZ2K6W3_9BACT</name>
<dbReference type="InterPro" id="IPR018711">
    <property type="entry name" value="NAGPA"/>
</dbReference>
<evidence type="ECO:0000256" key="1">
    <source>
        <dbReference type="SAM" id="SignalP"/>
    </source>
</evidence>
<protein>
    <submittedName>
        <fullName evidence="3">Phosphodiester glycosidase family protein</fullName>
    </submittedName>
</protein>
<organism evidence="3 4">
    <name type="scientific">Pendulispora brunnea</name>
    <dbReference type="NCBI Taxonomy" id="2905690"/>
    <lineage>
        <taxon>Bacteria</taxon>
        <taxon>Pseudomonadati</taxon>
        <taxon>Myxococcota</taxon>
        <taxon>Myxococcia</taxon>
        <taxon>Myxococcales</taxon>
        <taxon>Sorangiineae</taxon>
        <taxon>Pendulisporaceae</taxon>
        <taxon>Pendulispora</taxon>
    </lineage>
</organism>
<dbReference type="Proteomes" id="UP001379533">
    <property type="component" value="Chromosome"/>
</dbReference>
<dbReference type="PANTHER" id="PTHR40446">
    <property type="entry name" value="N-ACETYLGLUCOSAMINE-1-PHOSPHODIESTER ALPHA-N-ACETYLGLUCOSAMINIDASE"/>
    <property type="match status" value="1"/>
</dbReference>
<gene>
    <name evidence="3" type="ORF">LZC95_49275</name>
</gene>
<keyword evidence="3" id="KW-0378">Hydrolase</keyword>
<keyword evidence="1" id="KW-0732">Signal</keyword>
<feature type="chain" id="PRO_5045349053" evidence="1">
    <location>
        <begin position="22"/>
        <end position="271"/>
    </location>
</feature>
<evidence type="ECO:0000313" key="3">
    <source>
        <dbReference type="EMBL" id="WXA94427.1"/>
    </source>
</evidence>
<reference evidence="3 4" key="1">
    <citation type="submission" date="2021-12" db="EMBL/GenBank/DDBJ databases">
        <title>Discovery of the Pendulisporaceae a myxobacterial family with distinct sporulation behavior and unique specialized metabolism.</title>
        <authorList>
            <person name="Garcia R."/>
            <person name="Popoff A."/>
            <person name="Bader C.D."/>
            <person name="Loehr J."/>
            <person name="Walesch S."/>
            <person name="Walt C."/>
            <person name="Boldt J."/>
            <person name="Bunk B."/>
            <person name="Haeckl F.J.F.P.J."/>
            <person name="Gunesch A.P."/>
            <person name="Birkelbach J."/>
            <person name="Nuebel U."/>
            <person name="Pietschmann T."/>
            <person name="Bach T."/>
            <person name="Mueller R."/>
        </authorList>
    </citation>
    <scope>NUCLEOTIDE SEQUENCE [LARGE SCALE GENOMIC DNA]</scope>
    <source>
        <strain evidence="3 4">MSr12523</strain>
    </source>
</reference>
<sequence length="271" mass="28630">MTRSAALLALAAFLIACPACTCGGTHPAEVEPPRAGERQPAAEAAHDAAHGWQADAAVVRAGLEAYPLRHFSYALADVNVTIEDAGMRPSLASMLERPRALLAVNGGFFDPRGNALGLAVSQGNSLAPFSPKLSGGVLAIEGGRGWLAETESFVAPSKLDFAIQCRPRLVVGGKVNIRADDGKRAERTAICLREHGTILDFFIVRSDSAEHMLGPSLFALAQHLAEFGCEDALNLDGGPSTGAAFWQDGKVQHLAPRGPIRHAILVRAREE</sequence>
<dbReference type="RefSeq" id="WP_394845033.1">
    <property type="nucleotide sequence ID" value="NZ_CP089982.1"/>
</dbReference>
<dbReference type="GO" id="GO:0016798">
    <property type="term" value="F:hydrolase activity, acting on glycosyl bonds"/>
    <property type="evidence" value="ECO:0007669"/>
    <property type="project" value="UniProtKB-KW"/>
</dbReference>
<accession>A0ABZ2K6W3</accession>
<keyword evidence="3" id="KW-0326">Glycosidase</keyword>
<dbReference type="PANTHER" id="PTHR40446:SF2">
    <property type="entry name" value="N-ACETYLGLUCOSAMINE-1-PHOSPHODIESTER ALPHA-N-ACETYLGLUCOSAMINIDASE"/>
    <property type="match status" value="1"/>
</dbReference>
<feature type="signal peptide" evidence="1">
    <location>
        <begin position="1"/>
        <end position="21"/>
    </location>
</feature>